<evidence type="ECO:0000313" key="4">
    <source>
        <dbReference type="EMBL" id="GES72978.1"/>
    </source>
</evidence>
<evidence type="ECO:0000313" key="5">
    <source>
        <dbReference type="Proteomes" id="UP000247702"/>
    </source>
</evidence>
<reference evidence="3 5" key="1">
    <citation type="submission" date="2017-11" db="EMBL/GenBank/DDBJ databases">
        <title>The genome of Rhizophagus clarus HR1 reveals common genetic basis of auxotrophy among arbuscular mycorrhizal fungi.</title>
        <authorList>
            <person name="Kobayashi Y."/>
        </authorList>
    </citation>
    <scope>NUCLEOTIDE SEQUENCE [LARGE SCALE GENOMIC DNA]</scope>
    <source>
        <strain evidence="3 5">HR1</strain>
    </source>
</reference>
<feature type="region of interest" description="Disordered" evidence="1">
    <location>
        <begin position="130"/>
        <end position="201"/>
    </location>
</feature>
<feature type="compositionally biased region" description="Polar residues" evidence="1">
    <location>
        <begin position="158"/>
        <end position="201"/>
    </location>
</feature>
<evidence type="ECO:0000313" key="3">
    <source>
        <dbReference type="EMBL" id="GBB92248.1"/>
    </source>
</evidence>
<dbReference type="GO" id="GO:0051260">
    <property type="term" value="P:protein homooligomerization"/>
    <property type="evidence" value="ECO:0007669"/>
    <property type="project" value="InterPro"/>
</dbReference>
<dbReference type="PANTHER" id="PTHR14499:SF138">
    <property type="entry name" value="BTB DOMAIN-CONTAINING PROTEIN"/>
    <property type="match status" value="1"/>
</dbReference>
<dbReference type="EMBL" id="BLAL01000005">
    <property type="protein sequence ID" value="GES72978.1"/>
    <property type="molecule type" value="Genomic_DNA"/>
</dbReference>
<dbReference type="Gene3D" id="3.30.710.10">
    <property type="entry name" value="Potassium Channel Kv1.1, Chain A"/>
    <property type="match status" value="1"/>
</dbReference>
<proteinExistence type="predicted"/>
<name>A0A2Z6RID4_9GLOM</name>
<dbReference type="Proteomes" id="UP000615446">
    <property type="component" value="Unassembled WGS sequence"/>
</dbReference>
<reference evidence="4" key="2">
    <citation type="submission" date="2019-10" db="EMBL/GenBank/DDBJ databases">
        <title>Conservation and host-specific expression of non-tandemly repeated heterogenous ribosome RNA gene in arbuscular mycorrhizal fungi.</title>
        <authorList>
            <person name="Maeda T."/>
            <person name="Kobayashi Y."/>
            <person name="Nakagawa T."/>
            <person name="Ezawa T."/>
            <person name="Yamaguchi K."/>
            <person name="Bino T."/>
            <person name="Nishimoto Y."/>
            <person name="Shigenobu S."/>
            <person name="Kawaguchi M."/>
        </authorList>
    </citation>
    <scope>NUCLEOTIDE SEQUENCE</scope>
    <source>
        <strain evidence="4">HR1</strain>
    </source>
</reference>
<dbReference type="OrthoDB" id="10025005at2759"/>
<feature type="compositionally biased region" description="Polar residues" evidence="1">
    <location>
        <begin position="247"/>
        <end position="260"/>
    </location>
</feature>
<dbReference type="EMBL" id="BEXD01001101">
    <property type="protein sequence ID" value="GBB92248.1"/>
    <property type="molecule type" value="Genomic_DNA"/>
</dbReference>
<protein>
    <submittedName>
        <fullName evidence="4">BTB/POZ protein</fullName>
    </submittedName>
</protein>
<dbReference type="InterPro" id="IPR000210">
    <property type="entry name" value="BTB/POZ_dom"/>
</dbReference>
<feature type="region of interest" description="Disordered" evidence="1">
    <location>
        <begin position="224"/>
        <end position="260"/>
    </location>
</feature>
<dbReference type="SMART" id="SM00225">
    <property type="entry name" value="BTB"/>
    <property type="match status" value="1"/>
</dbReference>
<dbReference type="Proteomes" id="UP000247702">
    <property type="component" value="Unassembled WGS sequence"/>
</dbReference>
<dbReference type="SUPFAM" id="SSF54695">
    <property type="entry name" value="POZ domain"/>
    <property type="match status" value="1"/>
</dbReference>
<dbReference type="AlphaFoldDB" id="A0A2Z6RID4"/>
<keyword evidence="5" id="KW-1185">Reference proteome</keyword>
<feature type="domain" description="BTB" evidence="2">
    <location>
        <begin position="6"/>
        <end position="74"/>
    </location>
</feature>
<sequence length="431" mass="49899">MGSNDERIILNVGGIKYETNRSTLIKYPETYLGIFFGENFKRQKKDNEYFFDRNGYAFRYVLEYYRTGQILWTPSNDSGYCNGVSLKEMILEFEFFKIPNELKDEDHDDKEYDLNEIRDLFKELSVTSFSSTTSNDSKKEPPINNLPSATPISDGRNFGTSGPQSHQPNTQYPQYSNNSLTYQHSNTPQQSNNSLTYPHSNILQTSNTSLTYPQSNILQTSNASLTYPHSNTPQHSNTSLTYPHPNTPQHSNVSQYSSNTSQYPQYNNPVSQNYSQNVYATNIKNNNIEMVRLRRWATIEENVQLLDSFVIALSDVIYEIHHNIRGQINIYFHSRLLKFDQNQGKANQHSSSIEFDLDIDRIKEIMKPFKACGFKLLEWYGNEIIKKLTRDFNDAIEIKISLSSNIIIVTITILIQFNTQYIFSKSSLIRR</sequence>
<gene>
    <name evidence="4" type="ORF">RCL2_000052100</name>
    <name evidence="3" type="ORF">RclHR1_01990020</name>
</gene>
<evidence type="ECO:0000259" key="2">
    <source>
        <dbReference type="PROSITE" id="PS50097"/>
    </source>
</evidence>
<dbReference type="InterPro" id="IPR011333">
    <property type="entry name" value="SKP1/BTB/POZ_sf"/>
</dbReference>
<comment type="caution">
    <text evidence="3">The sequence shown here is derived from an EMBL/GenBank/DDBJ whole genome shotgun (WGS) entry which is preliminary data.</text>
</comment>
<organism evidence="3 5">
    <name type="scientific">Rhizophagus clarus</name>
    <dbReference type="NCBI Taxonomy" id="94130"/>
    <lineage>
        <taxon>Eukaryota</taxon>
        <taxon>Fungi</taxon>
        <taxon>Fungi incertae sedis</taxon>
        <taxon>Mucoromycota</taxon>
        <taxon>Glomeromycotina</taxon>
        <taxon>Glomeromycetes</taxon>
        <taxon>Glomerales</taxon>
        <taxon>Glomeraceae</taxon>
        <taxon>Rhizophagus</taxon>
    </lineage>
</organism>
<dbReference type="CDD" id="cd18317">
    <property type="entry name" value="BTB_POZ_Kv"/>
    <property type="match status" value="1"/>
</dbReference>
<dbReference type="PANTHER" id="PTHR14499">
    <property type="entry name" value="POTASSIUM CHANNEL TETRAMERIZATION DOMAIN-CONTAINING"/>
    <property type="match status" value="1"/>
</dbReference>
<dbReference type="PROSITE" id="PS50097">
    <property type="entry name" value="BTB"/>
    <property type="match status" value="1"/>
</dbReference>
<dbReference type="InterPro" id="IPR003131">
    <property type="entry name" value="T1-type_BTB"/>
</dbReference>
<evidence type="ECO:0000256" key="1">
    <source>
        <dbReference type="SAM" id="MobiDB-lite"/>
    </source>
</evidence>
<dbReference type="Pfam" id="PF02214">
    <property type="entry name" value="BTB_2"/>
    <property type="match status" value="1"/>
</dbReference>
<dbReference type="STRING" id="94130.A0A2Z6RID4"/>
<feature type="compositionally biased region" description="Polar residues" evidence="1">
    <location>
        <begin position="224"/>
        <end position="241"/>
    </location>
</feature>
<accession>A0A2Z6RID4</accession>